<evidence type="ECO:0000256" key="1">
    <source>
        <dbReference type="ARBA" id="ARBA00006432"/>
    </source>
</evidence>
<comment type="similarity">
    <text evidence="1">Belongs to the ATP-dependent AMP-binding enzyme family.</text>
</comment>
<dbReference type="GO" id="GO:0016874">
    <property type="term" value="F:ligase activity"/>
    <property type="evidence" value="ECO:0007669"/>
    <property type="project" value="UniProtKB-KW"/>
</dbReference>
<evidence type="ECO:0000256" key="4">
    <source>
        <dbReference type="ARBA" id="ARBA00023098"/>
    </source>
</evidence>
<dbReference type="PANTHER" id="PTHR43859:SF4">
    <property type="entry name" value="BUTANOATE--COA LIGASE AAE1-RELATED"/>
    <property type="match status" value="1"/>
</dbReference>
<dbReference type="EMBL" id="CAEMXZ010000054">
    <property type="protein sequence ID" value="CAB4323576.1"/>
    <property type="molecule type" value="Genomic_DNA"/>
</dbReference>
<evidence type="ECO:0000256" key="3">
    <source>
        <dbReference type="ARBA" id="ARBA00022832"/>
    </source>
</evidence>
<reference evidence="7" key="1">
    <citation type="submission" date="2020-05" db="EMBL/GenBank/DDBJ databases">
        <authorList>
            <person name="Chiriac C."/>
            <person name="Salcher M."/>
            <person name="Ghai R."/>
            <person name="Kavagutti S V."/>
        </authorList>
    </citation>
    <scope>NUCLEOTIDE SEQUENCE</scope>
</reference>
<keyword evidence="3" id="KW-0276">Fatty acid metabolism</keyword>
<dbReference type="InterPro" id="IPR025110">
    <property type="entry name" value="AMP-bd_C"/>
</dbReference>
<keyword evidence="4" id="KW-0443">Lipid metabolism</keyword>
<protein>
    <submittedName>
        <fullName evidence="7">Unannotated protein</fullName>
    </submittedName>
</protein>
<sequence>MGDIVRIDSAGVLTVIGRTSDFIIRGGKNISAPAVEAEVATHPAVAMVAAVAWPDPVFGERVCAYVELRAGASLTLDELAAHLRERSVSREWWPEQLVVVDALPRSSGGKVAKGDLKADAKRRAQHADAHD</sequence>
<dbReference type="AlphaFoldDB" id="A0A6J5YFT0"/>
<evidence type="ECO:0000313" key="7">
    <source>
        <dbReference type="EMBL" id="CAB4323576.1"/>
    </source>
</evidence>
<proteinExistence type="inferred from homology"/>
<evidence type="ECO:0000256" key="5">
    <source>
        <dbReference type="SAM" id="MobiDB-lite"/>
    </source>
</evidence>
<gene>
    <name evidence="7" type="ORF">UFOPK1392_01332</name>
</gene>
<evidence type="ECO:0000256" key="2">
    <source>
        <dbReference type="ARBA" id="ARBA00022598"/>
    </source>
</evidence>
<name>A0A6J5YFT0_9ZZZZ</name>
<feature type="region of interest" description="Disordered" evidence="5">
    <location>
        <begin position="106"/>
        <end position="131"/>
    </location>
</feature>
<dbReference type="InterPro" id="IPR045851">
    <property type="entry name" value="AMP-bd_C_sf"/>
</dbReference>
<dbReference type="GO" id="GO:0006631">
    <property type="term" value="P:fatty acid metabolic process"/>
    <property type="evidence" value="ECO:0007669"/>
    <property type="project" value="UniProtKB-KW"/>
</dbReference>
<evidence type="ECO:0000259" key="6">
    <source>
        <dbReference type="Pfam" id="PF13193"/>
    </source>
</evidence>
<accession>A0A6J5YFT0</accession>
<feature type="compositionally biased region" description="Basic and acidic residues" evidence="5">
    <location>
        <begin position="112"/>
        <end position="131"/>
    </location>
</feature>
<feature type="domain" description="AMP-binding enzyme C-terminal" evidence="6">
    <location>
        <begin position="35"/>
        <end position="110"/>
    </location>
</feature>
<dbReference type="Gene3D" id="3.30.300.30">
    <property type="match status" value="1"/>
</dbReference>
<dbReference type="SUPFAM" id="SSF56801">
    <property type="entry name" value="Acetyl-CoA synthetase-like"/>
    <property type="match status" value="1"/>
</dbReference>
<dbReference type="Pfam" id="PF13193">
    <property type="entry name" value="AMP-binding_C"/>
    <property type="match status" value="1"/>
</dbReference>
<keyword evidence="2" id="KW-0436">Ligase</keyword>
<dbReference type="PANTHER" id="PTHR43859">
    <property type="entry name" value="ACYL-ACTIVATING ENZYME"/>
    <property type="match status" value="1"/>
</dbReference>
<organism evidence="7">
    <name type="scientific">freshwater metagenome</name>
    <dbReference type="NCBI Taxonomy" id="449393"/>
    <lineage>
        <taxon>unclassified sequences</taxon>
        <taxon>metagenomes</taxon>
        <taxon>ecological metagenomes</taxon>
    </lineage>
</organism>